<keyword evidence="1" id="KW-0812">Transmembrane</keyword>
<organism evidence="2 3">
    <name type="scientific">Triticum urartu</name>
    <name type="common">Red wild einkorn</name>
    <name type="synonym">Crithodium urartu</name>
    <dbReference type="NCBI Taxonomy" id="4572"/>
    <lineage>
        <taxon>Eukaryota</taxon>
        <taxon>Viridiplantae</taxon>
        <taxon>Streptophyta</taxon>
        <taxon>Embryophyta</taxon>
        <taxon>Tracheophyta</taxon>
        <taxon>Spermatophyta</taxon>
        <taxon>Magnoliopsida</taxon>
        <taxon>Liliopsida</taxon>
        <taxon>Poales</taxon>
        <taxon>Poaceae</taxon>
        <taxon>BOP clade</taxon>
        <taxon>Pooideae</taxon>
        <taxon>Triticodae</taxon>
        <taxon>Triticeae</taxon>
        <taxon>Triticinae</taxon>
        <taxon>Triticum</taxon>
    </lineage>
</organism>
<keyword evidence="1" id="KW-0472">Membrane</keyword>
<evidence type="ECO:0000256" key="1">
    <source>
        <dbReference type="SAM" id="Phobius"/>
    </source>
</evidence>
<name>A0A8R7K1F9_TRIUA</name>
<sequence>MFKAMEILYNNLYIVDTNNRMMTCLFLGINLCADPLAFGFRSYPDYADMLL</sequence>
<dbReference type="Gramene" id="TuG1812G0100003114.01.T01">
    <property type="protein sequence ID" value="TuG1812G0100003114.01.T01.cds460128"/>
    <property type="gene ID" value="TuG1812G0100003114.01"/>
</dbReference>
<dbReference type="EnsemblPlants" id="TuG1812G0100003114.01.T01">
    <property type="protein sequence ID" value="TuG1812G0100003114.01.T01.cds460128"/>
    <property type="gene ID" value="TuG1812G0100003114.01"/>
</dbReference>
<evidence type="ECO:0000313" key="3">
    <source>
        <dbReference type="Proteomes" id="UP000015106"/>
    </source>
</evidence>
<evidence type="ECO:0000313" key="2">
    <source>
        <dbReference type="EnsemblPlants" id="TuG1812G0100003114.01.T01.cds460128"/>
    </source>
</evidence>
<protein>
    <submittedName>
        <fullName evidence="2">Uncharacterized protein</fullName>
    </submittedName>
</protein>
<reference evidence="3" key="1">
    <citation type="journal article" date="2013" name="Nature">
        <title>Draft genome of the wheat A-genome progenitor Triticum urartu.</title>
        <authorList>
            <person name="Ling H.Q."/>
            <person name="Zhao S."/>
            <person name="Liu D."/>
            <person name="Wang J."/>
            <person name="Sun H."/>
            <person name="Zhang C."/>
            <person name="Fan H."/>
            <person name="Li D."/>
            <person name="Dong L."/>
            <person name="Tao Y."/>
            <person name="Gao C."/>
            <person name="Wu H."/>
            <person name="Li Y."/>
            <person name="Cui Y."/>
            <person name="Guo X."/>
            <person name="Zheng S."/>
            <person name="Wang B."/>
            <person name="Yu K."/>
            <person name="Liang Q."/>
            <person name="Yang W."/>
            <person name="Lou X."/>
            <person name="Chen J."/>
            <person name="Feng M."/>
            <person name="Jian J."/>
            <person name="Zhang X."/>
            <person name="Luo G."/>
            <person name="Jiang Y."/>
            <person name="Liu J."/>
            <person name="Wang Z."/>
            <person name="Sha Y."/>
            <person name="Zhang B."/>
            <person name="Wu H."/>
            <person name="Tang D."/>
            <person name="Shen Q."/>
            <person name="Xue P."/>
            <person name="Zou S."/>
            <person name="Wang X."/>
            <person name="Liu X."/>
            <person name="Wang F."/>
            <person name="Yang Y."/>
            <person name="An X."/>
            <person name="Dong Z."/>
            <person name="Zhang K."/>
            <person name="Zhang X."/>
            <person name="Luo M.C."/>
            <person name="Dvorak J."/>
            <person name="Tong Y."/>
            <person name="Wang J."/>
            <person name="Yang H."/>
            <person name="Li Z."/>
            <person name="Wang D."/>
            <person name="Zhang A."/>
            <person name="Wang J."/>
        </authorList>
    </citation>
    <scope>NUCLEOTIDE SEQUENCE</scope>
    <source>
        <strain evidence="3">cv. G1812</strain>
    </source>
</reference>
<feature type="transmembrane region" description="Helical" evidence="1">
    <location>
        <begin position="21"/>
        <end position="40"/>
    </location>
</feature>
<proteinExistence type="predicted"/>
<keyword evidence="3" id="KW-1185">Reference proteome</keyword>
<dbReference type="Proteomes" id="UP000015106">
    <property type="component" value="Chromosome 1"/>
</dbReference>
<dbReference type="AlphaFoldDB" id="A0A8R7K1F9"/>
<reference evidence="2" key="2">
    <citation type="submission" date="2018-03" db="EMBL/GenBank/DDBJ databases">
        <title>The Triticum urartu genome reveals the dynamic nature of wheat genome evolution.</title>
        <authorList>
            <person name="Ling H."/>
            <person name="Ma B."/>
            <person name="Shi X."/>
            <person name="Liu H."/>
            <person name="Dong L."/>
            <person name="Sun H."/>
            <person name="Cao Y."/>
            <person name="Gao Q."/>
            <person name="Zheng S."/>
            <person name="Li Y."/>
            <person name="Yu Y."/>
            <person name="Du H."/>
            <person name="Qi M."/>
            <person name="Li Y."/>
            <person name="Yu H."/>
            <person name="Cui Y."/>
            <person name="Wang N."/>
            <person name="Chen C."/>
            <person name="Wu H."/>
            <person name="Zhao Y."/>
            <person name="Zhang J."/>
            <person name="Li Y."/>
            <person name="Zhou W."/>
            <person name="Zhang B."/>
            <person name="Hu W."/>
            <person name="Eijk M."/>
            <person name="Tang J."/>
            <person name="Witsenboer H."/>
            <person name="Zhao S."/>
            <person name="Li Z."/>
            <person name="Zhang A."/>
            <person name="Wang D."/>
            <person name="Liang C."/>
        </authorList>
    </citation>
    <scope>NUCLEOTIDE SEQUENCE [LARGE SCALE GENOMIC DNA]</scope>
    <source>
        <strain evidence="2">cv. G1812</strain>
    </source>
</reference>
<accession>A0A8R7K1F9</accession>
<reference evidence="2" key="3">
    <citation type="submission" date="2022-06" db="UniProtKB">
        <authorList>
            <consortium name="EnsemblPlants"/>
        </authorList>
    </citation>
    <scope>IDENTIFICATION</scope>
</reference>
<keyword evidence="1" id="KW-1133">Transmembrane helix</keyword>